<protein>
    <submittedName>
        <fullName evidence="2">Uncharacterized protein</fullName>
    </submittedName>
</protein>
<evidence type="ECO:0000256" key="1">
    <source>
        <dbReference type="SAM" id="MobiDB-lite"/>
    </source>
</evidence>
<keyword evidence="2" id="KW-0614">Plasmid</keyword>
<evidence type="ECO:0000313" key="2">
    <source>
        <dbReference type="EMBL" id="XBV83662.1"/>
    </source>
</evidence>
<accession>A0AAU7U6D3</accession>
<gene>
    <name evidence="2" type="ORF">ABOD76_02965</name>
</gene>
<reference evidence="2" key="1">
    <citation type="submission" date="2024-06" db="EMBL/GenBank/DDBJ databases">
        <title>Draft Genome Sequence of Deinococcus sonorensis Type Strain KR-87, a Biofilm Producing Representative of the Genus Deinococcus.</title>
        <authorList>
            <person name="Boren L.S."/>
            <person name="Grosso R.A."/>
            <person name="Hugenberg-Cox A.N."/>
            <person name="Hill J.T.E."/>
            <person name="Albert C.M."/>
            <person name="Tuohy J.M."/>
        </authorList>
    </citation>
    <scope>NUCLEOTIDE SEQUENCE</scope>
    <source>
        <strain evidence="2">KR-87</strain>
        <plasmid evidence="2">pDson01</plasmid>
    </source>
</reference>
<name>A0AAU7U6D3_9DEIO</name>
<geneLocation type="plasmid" evidence="2">
    <name>pDson01</name>
</geneLocation>
<dbReference type="RefSeq" id="WP_350241309.1">
    <property type="nucleotide sequence ID" value="NZ_CP158297.1"/>
</dbReference>
<sequence>MYRAELIVNNDVQPLGSFPTAPQARLHCFRHMQGLLKLHWYEVEDEMWVAYPAHGREFRVRQIDERDGAQRQRGRSPLDGHRPVA</sequence>
<organism evidence="2">
    <name type="scientific">Deinococcus sonorensis KR-87</name>
    <dbReference type="NCBI Taxonomy" id="694439"/>
    <lineage>
        <taxon>Bacteria</taxon>
        <taxon>Thermotogati</taxon>
        <taxon>Deinococcota</taxon>
        <taxon>Deinococci</taxon>
        <taxon>Deinococcales</taxon>
        <taxon>Deinococcaceae</taxon>
        <taxon>Deinococcus</taxon>
    </lineage>
</organism>
<feature type="region of interest" description="Disordered" evidence="1">
    <location>
        <begin position="64"/>
        <end position="85"/>
    </location>
</feature>
<proteinExistence type="predicted"/>
<dbReference type="AlphaFoldDB" id="A0AAU7U6D3"/>
<dbReference type="EMBL" id="CP158297">
    <property type="protein sequence ID" value="XBV83662.1"/>
    <property type="molecule type" value="Genomic_DNA"/>
</dbReference>
<dbReference type="KEGG" id="dsc:ABOD76_02965"/>